<evidence type="ECO:0000256" key="6">
    <source>
        <dbReference type="PROSITE-ProRule" id="PRU01016"/>
    </source>
</evidence>
<accession>A0AAJ5WJI9</accession>
<dbReference type="Gene3D" id="3.90.120.10">
    <property type="entry name" value="DNA Methylase, subunit A, domain 2"/>
    <property type="match status" value="1"/>
</dbReference>
<keyword evidence="1 6" id="KW-0489">Methyltransferase</keyword>
<evidence type="ECO:0000256" key="3">
    <source>
        <dbReference type="ARBA" id="ARBA00022691"/>
    </source>
</evidence>
<dbReference type="PROSITE" id="PS00094">
    <property type="entry name" value="C5_MTASE_1"/>
    <property type="match status" value="1"/>
</dbReference>
<keyword evidence="4" id="KW-0680">Restriction system</keyword>
<dbReference type="PANTHER" id="PTHR10629">
    <property type="entry name" value="CYTOSINE-SPECIFIC METHYLTRANSFERASE"/>
    <property type="match status" value="1"/>
</dbReference>
<dbReference type="PRINTS" id="PR00105">
    <property type="entry name" value="C5METTRFRASE"/>
</dbReference>
<evidence type="ECO:0000256" key="8">
    <source>
        <dbReference type="RuleBase" id="RU000417"/>
    </source>
</evidence>
<keyword evidence="2 6" id="KW-0808">Transferase</keyword>
<name>A0AAJ5WJI9_9PSED</name>
<dbReference type="AlphaFoldDB" id="A0AAJ5WJI9"/>
<dbReference type="InterPro" id="IPR050390">
    <property type="entry name" value="C5-Methyltransferase"/>
</dbReference>
<dbReference type="InterPro" id="IPR018117">
    <property type="entry name" value="C5_DNA_meth_AS"/>
</dbReference>
<dbReference type="GO" id="GO:0009307">
    <property type="term" value="P:DNA restriction-modification system"/>
    <property type="evidence" value="ECO:0007669"/>
    <property type="project" value="UniProtKB-KW"/>
</dbReference>
<keyword evidence="3 6" id="KW-0949">S-adenosyl-L-methionine</keyword>
<dbReference type="SUPFAM" id="SSF53335">
    <property type="entry name" value="S-adenosyl-L-methionine-dependent methyltransferases"/>
    <property type="match status" value="1"/>
</dbReference>
<dbReference type="GO" id="GO:0003677">
    <property type="term" value="F:DNA binding"/>
    <property type="evidence" value="ECO:0007669"/>
    <property type="project" value="TreeGrafter"/>
</dbReference>
<reference evidence="9" key="1">
    <citation type="submission" date="2023-03" db="EMBL/GenBank/DDBJ databases">
        <title>Andean soil-derived lignocellulolytic bacterial consortium as a source of novel taxa and putative plastic-active enzymes.</title>
        <authorList>
            <person name="Diaz-Garcia L."/>
            <person name="Chuvochina M."/>
            <person name="Feuerriegel G."/>
            <person name="Bunk B."/>
            <person name="Sproer C."/>
            <person name="Streit W.R."/>
            <person name="Rodriguez L.M."/>
            <person name="Overmann J."/>
            <person name="Jimenez D.J."/>
        </authorList>
    </citation>
    <scope>NUCLEOTIDE SEQUENCE</scope>
    <source>
        <strain evidence="9">MAG 876</strain>
    </source>
</reference>
<comment type="catalytic activity">
    <reaction evidence="5 8">
        <text>a 2'-deoxycytidine in DNA + S-adenosyl-L-methionine = a 5-methyl-2'-deoxycytidine in DNA + S-adenosyl-L-homocysteine + H(+)</text>
        <dbReference type="Rhea" id="RHEA:13681"/>
        <dbReference type="Rhea" id="RHEA-COMP:11369"/>
        <dbReference type="Rhea" id="RHEA-COMP:11370"/>
        <dbReference type="ChEBI" id="CHEBI:15378"/>
        <dbReference type="ChEBI" id="CHEBI:57856"/>
        <dbReference type="ChEBI" id="CHEBI:59789"/>
        <dbReference type="ChEBI" id="CHEBI:85452"/>
        <dbReference type="ChEBI" id="CHEBI:85454"/>
        <dbReference type="EC" id="2.1.1.37"/>
    </reaction>
</comment>
<evidence type="ECO:0000256" key="5">
    <source>
        <dbReference type="ARBA" id="ARBA00047422"/>
    </source>
</evidence>
<evidence type="ECO:0000256" key="1">
    <source>
        <dbReference type="ARBA" id="ARBA00022603"/>
    </source>
</evidence>
<dbReference type="GO" id="GO:0032259">
    <property type="term" value="P:methylation"/>
    <property type="evidence" value="ECO:0007669"/>
    <property type="project" value="UniProtKB-KW"/>
</dbReference>
<sequence>MSGVNFEPSVVSLFAGCGGLDIGFKELGFDLIYACDNDPAAIATYKANIDERAYVRDVRSAEFHSDMESLGSCDVVLGGFPCQGFSKAGPKRQSDDRNLLYLEMKSAVEKLRPKIFLAENVDGLSQNFKGSFLQTIVNEFKAVGYDVIYKLFDSAAFGVSQHRRRIYFIGVREDLASDSFVWPKPTNDVKSRNGESAISMDADLFSGGQGKLAPVKTISDAMSDLEMLDDSVDGHKIANNWKPDLQLIFSKIGPGQKLCNVRHSDTSVYTWRIPDYFGPVTENEVKVLEAISKNRRHKKYGTIPNGNPLPLDVISHFSGVTEVYSCVRSLLEKNYLKEISGKFDLKGAMFCSGLYKRPLWHAPSPTVLTNFHNPRYFLHPKSDRPFSLRECARLQGFPDDFKFEFSQDTISLVDGYRLVGNAVSPPVGRVFAQSIHSFLLKEANFETASCQSKSRRKSC</sequence>
<evidence type="ECO:0000313" key="10">
    <source>
        <dbReference type="Proteomes" id="UP001216329"/>
    </source>
</evidence>
<dbReference type="InterPro" id="IPR001525">
    <property type="entry name" value="C5_MeTfrase"/>
</dbReference>
<dbReference type="REBASE" id="965515">
    <property type="entry name" value="M.Psp876ORF12910P"/>
</dbReference>
<proteinExistence type="inferred from homology"/>
<dbReference type="Proteomes" id="UP001216329">
    <property type="component" value="Chromosome"/>
</dbReference>
<protein>
    <recommendedName>
        <fullName evidence="8">Cytosine-specific methyltransferase</fullName>
        <ecNumber evidence="8">2.1.1.37</ecNumber>
    </recommendedName>
</protein>
<dbReference type="Pfam" id="PF00145">
    <property type="entry name" value="DNA_methylase"/>
    <property type="match status" value="1"/>
</dbReference>
<dbReference type="PANTHER" id="PTHR10629:SF52">
    <property type="entry name" value="DNA (CYTOSINE-5)-METHYLTRANSFERASE 1"/>
    <property type="match status" value="1"/>
</dbReference>
<dbReference type="PROSITE" id="PS51679">
    <property type="entry name" value="SAM_MT_C5"/>
    <property type="match status" value="1"/>
</dbReference>
<dbReference type="Gene3D" id="3.40.50.150">
    <property type="entry name" value="Vaccinia Virus protein VP39"/>
    <property type="match status" value="1"/>
</dbReference>
<dbReference type="NCBIfam" id="TIGR00675">
    <property type="entry name" value="dcm"/>
    <property type="match status" value="1"/>
</dbReference>
<dbReference type="EMBL" id="CP119325">
    <property type="protein sequence ID" value="WEK33041.1"/>
    <property type="molecule type" value="Genomic_DNA"/>
</dbReference>
<evidence type="ECO:0000313" key="9">
    <source>
        <dbReference type="EMBL" id="WEK33041.1"/>
    </source>
</evidence>
<gene>
    <name evidence="9" type="ORF">P0Y58_12910</name>
</gene>
<dbReference type="GO" id="GO:0003886">
    <property type="term" value="F:DNA (cytosine-5-)-methyltransferase activity"/>
    <property type="evidence" value="ECO:0007669"/>
    <property type="project" value="UniProtKB-EC"/>
</dbReference>
<feature type="active site" evidence="6">
    <location>
        <position position="82"/>
    </location>
</feature>
<evidence type="ECO:0000256" key="7">
    <source>
        <dbReference type="RuleBase" id="RU000416"/>
    </source>
</evidence>
<organism evidence="9 10">
    <name type="scientific">Candidatus Pseudomonas phytovorans</name>
    <dbReference type="NCBI Taxonomy" id="3121377"/>
    <lineage>
        <taxon>Bacteria</taxon>
        <taxon>Pseudomonadati</taxon>
        <taxon>Pseudomonadota</taxon>
        <taxon>Gammaproteobacteria</taxon>
        <taxon>Pseudomonadales</taxon>
        <taxon>Pseudomonadaceae</taxon>
        <taxon>Pseudomonas</taxon>
    </lineage>
</organism>
<dbReference type="EC" id="2.1.1.37" evidence="8"/>
<dbReference type="GO" id="GO:0044027">
    <property type="term" value="P:negative regulation of gene expression via chromosomal CpG island methylation"/>
    <property type="evidence" value="ECO:0007669"/>
    <property type="project" value="TreeGrafter"/>
</dbReference>
<evidence type="ECO:0000256" key="4">
    <source>
        <dbReference type="ARBA" id="ARBA00022747"/>
    </source>
</evidence>
<evidence type="ECO:0000256" key="2">
    <source>
        <dbReference type="ARBA" id="ARBA00022679"/>
    </source>
</evidence>
<dbReference type="InterPro" id="IPR029063">
    <property type="entry name" value="SAM-dependent_MTases_sf"/>
</dbReference>
<comment type="similarity">
    <text evidence="6 7">Belongs to the class I-like SAM-binding methyltransferase superfamily. C5-methyltransferase family.</text>
</comment>